<keyword evidence="5 12" id="KW-0436">Ligase</keyword>
<dbReference type="Gene3D" id="1.10.287.40">
    <property type="entry name" value="Serine-tRNA synthetase, tRNA binding domain"/>
    <property type="match status" value="1"/>
</dbReference>
<dbReference type="NCBIfam" id="TIGR00414">
    <property type="entry name" value="serS"/>
    <property type="match status" value="1"/>
</dbReference>
<feature type="coiled-coil region" evidence="15">
    <location>
        <begin position="30"/>
        <end position="88"/>
    </location>
</feature>
<evidence type="ECO:0000256" key="7">
    <source>
        <dbReference type="ARBA" id="ARBA00022840"/>
    </source>
</evidence>
<name>G8TV08_SULAD</name>
<dbReference type="UniPathway" id="UPA00906">
    <property type="reaction ID" value="UER00895"/>
</dbReference>
<dbReference type="GO" id="GO:0004828">
    <property type="term" value="F:serine-tRNA ligase activity"/>
    <property type="evidence" value="ECO:0007669"/>
    <property type="project" value="UniProtKB-UniRule"/>
</dbReference>
<dbReference type="GO" id="GO:0006434">
    <property type="term" value="P:seryl-tRNA aminoacylation"/>
    <property type="evidence" value="ECO:0007669"/>
    <property type="project" value="UniProtKB-UniRule"/>
</dbReference>
<accession>G8TV08</accession>
<dbReference type="PROSITE" id="PS50862">
    <property type="entry name" value="AA_TRNA_LIGASE_II"/>
    <property type="match status" value="1"/>
</dbReference>
<keyword evidence="7 12" id="KW-0067">ATP-binding</keyword>
<evidence type="ECO:0000256" key="5">
    <source>
        <dbReference type="ARBA" id="ARBA00022598"/>
    </source>
</evidence>
<dbReference type="CDD" id="cd00770">
    <property type="entry name" value="SerRS_core"/>
    <property type="match status" value="1"/>
</dbReference>
<dbReference type="Pfam" id="PF00587">
    <property type="entry name" value="tRNA-synt_2b"/>
    <property type="match status" value="1"/>
</dbReference>
<evidence type="ECO:0000256" key="15">
    <source>
        <dbReference type="SAM" id="Coils"/>
    </source>
</evidence>
<dbReference type="KEGG" id="sap:Sulac_0011"/>
<reference evidence="17 18" key="2">
    <citation type="journal article" date="2012" name="Stand. Genomic Sci.">
        <title>Complete genome sequence of the moderately thermophilic mineral-sulfide-oxidizing firmicute Sulfobacillus acidophilus type strain (NAL(T)).</title>
        <authorList>
            <person name="Anderson I."/>
            <person name="Chertkov O."/>
            <person name="Chen A."/>
            <person name="Saunders E."/>
            <person name="Lapidus A."/>
            <person name="Nolan M."/>
            <person name="Lucas S."/>
            <person name="Hammon N."/>
            <person name="Deshpande S."/>
            <person name="Cheng J.F."/>
            <person name="Han C."/>
            <person name="Tapia R."/>
            <person name="Goodwin L.A."/>
            <person name="Pitluck S."/>
            <person name="Liolios K."/>
            <person name="Pagani I."/>
            <person name="Ivanova N."/>
            <person name="Mikhailova N."/>
            <person name="Pati A."/>
            <person name="Palaniappan K."/>
            <person name="Land M."/>
            <person name="Pan C."/>
            <person name="Rohde M."/>
            <person name="Pukall R."/>
            <person name="Goker M."/>
            <person name="Detter J.C."/>
            <person name="Woyke T."/>
            <person name="Bristow J."/>
            <person name="Eisen J.A."/>
            <person name="Markowitz V."/>
            <person name="Hugenholtz P."/>
            <person name="Kyrpides N.C."/>
            <person name="Klenk H.P."/>
            <person name="Mavromatis K."/>
        </authorList>
    </citation>
    <scope>NUCLEOTIDE SEQUENCE [LARGE SCALE GENOMIC DNA]</scope>
    <source>
        <strain evidence="18">ATCC 700253 / DSM 10332 / NAL</strain>
    </source>
</reference>
<dbReference type="InterPro" id="IPR033729">
    <property type="entry name" value="SerRS_core"/>
</dbReference>
<organism evidence="17 18">
    <name type="scientific">Sulfobacillus acidophilus (strain ATCC 700253 / DSM 10332 / NAL)</name>
    <dbReference type="NCBI Taxonomy" id="679936"/>
    <lineage>
        <taxon>Bacteria</taxon>
        <taxon>Bacillati</taxon>
        <taxon>Bacillota</taxon>
        <taxon>Clostridia</taxon>
        <taxon>Eubacteriales</taxon>
        <taxon>Clostridiales Family XVII. Incertae Sedis</taxon>
        <taxon>Sulfobacillus</taxon>
    </lineage>
</organism>
<dbReference type="HOGENOM" id="CLU_023797_1_1_9"/>
<proteinExistence type="inferred from homology"/>
<dbReference type="InterPro" id="IPR006195">
    <property type="entry name" value="aa-tRNA-synth_II"/>
</dbReference>
<dbReference type="HAMAP" id="MF_00176">
    <property type="entry name" value="Ser_tRNA_synth_type1"/>
    <property type="match status" value="1"/>
</dbReference>
<dbReference type="Pfam" id="PF02403">
    <property type="entry name" value="Seryl_tRNA_N"/>
    <property type="match status" value="1"/>
</dbReference>
<evidence type="ECO:0000256" key="12">
    <source>
        <dbReference type="HAMAP-Rule" id="MF_00176"/>
    </source>
</evidence>
<evidence type="ECO:0000313" key="17">
    <source>
        <dbReference type="EMBL" id="AEW03589.1"/>
    </source>
</evidence>
<keyword evidence="4 12" id="KW-0963">Cytoplasm</keyword>
<dbReference type="GO" id="GO:0016740">
    <property type="term" value="F:transferase activity"/>
    <property type="evidence" value="ECO:0007669"/>
    <property type="project" value="UniProtKB-ARBA"/>
</dbReference>
<dbReference type="PANTHER" id="PTHR43697">
    <property type="entry name" value="SERYL-TRNA SYNTHETASE"/>
    <property type="match status" value="1"/>
</dbReference>
<evidence type="ECO:0000256" key="8">
    <source>
        <dbReference type="ARBA" id="ARBA00022917"/>
    </source>
</evidence>
<comment type="similarity">
    <text evidence="3 12">Belongs to the class-II aminoacyl-tRNA synthetase family. Type-1 seryl-tRNA synthetase subfamily.</text>
</comment>
<dbReference type="Gene3D" id="3.30.930.10">
    <property type="entry name" value="Bira Bifunctional Protein, Domain 2"/>
    <property type="match status" value="1"/>
</dbReference>
<feature type="binding site" evidence="12 13">
    <location>
        <position position="283"/>
    </location>
    <ligand>
        <name>L-serine</name>
        <dbReference type="ChEBI" id="CHEBI:33384"/>
    </ligand>
</feature>
<comment type="catalytic activity">
    <reaction evidence="11 12">
        <text>tRNA(Ser) + L-serine + ATP = L-seryl-tRNA(Ser) + AMP + diphosphate + H(+)</text>
        <dbReference type="Rhea" id="RHEA:12292"/>
        <dbReference type="Rhea" id="RHEA-COMP:9669"/>
        <dbReference type="Rhea" id="RHEA-COMP:9703"/>
        <dbReference type="ChEBI" id="CHEBI:15378"/>
        <dbReference type="ChEBI" id="CHEBI:30616"/>
        <dbReference type="ChEBI" id="CHEBI:33019"/>
        <dbReference type="ChEBI" id="CHEBI:33384"/>
        <dbReference type="ChEBI" id="CHEBI:78442"/>
        <dbReference type="ChEBI" id="CHEBI:78533"/>
        <dbReference type="ChEBI" id="CHEBI:456215"/>
        <dbReference type="EC" id="6.1.1.11"/>
    </reaction>
</comment>
<comment type="catalytic activity">
    <reaction evidence="10 12">
        <text>tRNA(Sec) + L-serine + ATP = L-seryl-tRNA(Sec) + AMP + diphosphate + H(+)</text>
        <dbReference type="Rhea" id="RHEA:42580"/>
        <dbReference type="Rhea" id="RHEA-COMP:9742"/>
        <dbReference type="Rhea" id="RHEA-COMP:10128"/>
        <dbReference type="ChEBI" id="CHEBI:15378"/>
        <dbReference type="ChEBI" id="CHEBI:30616"/>
        <dbReference type="ChEBI" id="CHEBI:33019"/>
        <dbReference type="ChEBI" id="CHEBI:33384"/>
        <dbReference type="ChEBI" id="CHEBI:78442"/>
        <dbReference type="ChEBI" id="CHEBI:78533"/>
        <dbReference type="ChEBI" id="CHEBI:456215"/>
        <dbReference type="EC" id="6.1.1.11"/>
    </reaction>
</comment>
<evidence type="ECO:0000313" key="18">
    <source>
        <dbReference type="Proteomes" id="UP000005439"/>
    </source>
</evidence>
<evidence type="ECO:0000256" key="6">
    <source>
        <dbReference type="ARBA" id="ARBA00022741"/>
    </source>
</evidence>
<comment type="pathway">
    <text evidence="2 12">Aminoacyl-tRNA biosynthesis; selenocysteinyl-tRNA(Sec) biosynthesis; L-seryl-tRNA(Sec) from L-serine and tRNA(Sec): step 1/1.</text>
</comment>
<comment type="function">
    <text evidence="12">Catalyzes the attachment of serine to tRNA(Ser). Is also able to aminoacylate tRNA(Sec) with serine, to form the misacylated tRNA L-seryl-tRNA(Sec), which will be further converted into selenocysteinyl-tRNA(Sec).</text>
</comment>
<evidence type="ECO:0000256" key="13">
    <source>
        <dbReference type="PIRSR" id="PIRSR001529-1"/>
    </source>
</evidence>
<dbReference type="PRINTS" id="PR00981">
    <property type="entry name" value="TRNASYNTHSER"/>
</dbReference>
<dbReference type="EC" id="6.1.1.11" evidence="12"/>
<feature type="domain" description="Aminoacyl-transfer RNA synthetases class-II family profile" evidence="16">
    <location>
        <begin position="165"/>
        <end position="408"/>
    </location>
</feature>
<evidence type="ECO:0000256" key="1">
    <source>
        <dbReference type="ARBA" id="ARBA00004496"/>
    </source>
</evidence>
<dbReference type="InterPro" id="IPR015866">
    <property type="entry name" value="Ser-tRNA-synth_1_N"/>
</dbReference>
<dbReference type="EMBL" id="CP003179">
    <property type="protein sequence ID" value="AEW03589.1"/>
    <property type="molecule type" value="Genomic_DNA"/>
</dbReference>
<dbReference type="GO" id="GO:0005524">
    <property type="term" value="F:ATP binding"/>
    <property type="evidence" value="ECO:0007669"/>
    <property type="project" value="UniProtKB-UniRule"/>
</dbReference>
<feature type="binding site" evidence="12 14">
    <location>
        <begin position="260"/>
        <end position="262"/>
    </location>
    <ligand>
        <name>ATP</name>
        <dbReference type="ChEBI" id="CHEBI:30616"/>
    </ligand>
</feature>
<evidence type="ECO:0000256" key="9">
    <source>
        <dbReference type="ARBA" id="ARBA00023146"/>
    </source>
</evidence>
<dbReference type="GO" id="GO:0140096">
    <property type="term" value="F:catalytic activity, acting on a protein"/>
    <property type="evidence" value="ECO:0007669"/>
    <property type="project" value="UniProtKB-ARBA"/>
</dbReference>
<dbReference type="PANTHER" id="PTHR43697:SF1">
    <property type="entry name" value="SERINE--TRNA LIGASE"/>
    <property type="match status" value="1"/>
</dbReference>
<evidence type="ECO:0000256" key="14">
    <source>
        <dbReference type="PIRSR" id="PIRSR001529-2"/>
    </source>
</evidence>
<sequence>MLDLKRIRQEPETVRELLRKKHVEVDFTPLLDWDQKRRELLAEVEQLKAERNRVSEEVARRKKSQQDATSLIEEMRGVGEHIQRLENELGPLEEAIRDFLLGVPNTPLMDVPDGDGADDNQEVHRVGDPPHFHFPVKPHWDLGESLDILDFERGRKLSGSRFTVLKGDGARLSRALINFMLDHNRARGYREIAPPYLVNRDALIGTGQLPKFADDVFRVVPHEYYLIPTAEVPLTNLHRNEILNEKDLPLKYTAYTASFRAEAGAAGRDTRGIIRQHQFDKVELVRVVRPDDSEAALAEMVRDAESLLEALELPYRTVLLCGGDMGFGQAKTYDIEVWLPSYDNYVEISSCSNMTDFQARRADIRYRPQGSKRTEFVHTLNGSALAVGRTMAALLENHQQADGSIRIPERLQPYLGGQDRIGGT</sequence>
<feature type="binding site" evidence="13">
    <location>
        <position position="381"/>
    </location>
    <ligand>
        <name>L-serine</name>
        <dbReference type="ChEBI" id="CHEBI:33384"/>
    </ligand>
</feature>
<comment type="subunit">
    <text evidence="12">Homodimer. The tRNA molecule binds across the dimer.</text>
</comment>
<dbReference type="STRING" id="679936.Sulac_0011"/>
<dbReference type="AlphaFoldDB" id="G8TV08"/>
<protein>
    <recommendedName>
        <fullName evidence="12">Serine--tRNA ligase</fullName>
        <ecNumber evidence="12">6.1.1.11</ecNumber>
    </recommendedName>
    <alternativeName>
        <fullName evidence="12">Seryl-tRNA synthetase</fullName>
        <shortName evidence="12">SerRS</shortName>
    </alternativeName>
    <alternativeName>
        <fullName evidence="12">Seryl-tRNA(Ser/Sec) synthetase</fullName>
    </alternativeName>
</protein>
<keyword evidence="8 12" id="KW-0648">Protein biosynthesis</keyword>
<dbReference type="GO" id="GO:0005737">
    <property type="term" value="C:cytoplasm"/>
    <property type="evidence" value="ECO:0007669"/>
    <property type="project" value="UniProtKB-SubCell"/>
</dbReference>
<keyword evidence="9 12" id="KW-0030">Aminoacyl-tRNA synthetase</keyword>
<comment type="subcellular location">
    <subcellularLocation>
        <location evidence="1 12">Cytoplasm</location>
    </subcellularLocation>
</comment>
<dbReference type="SUPFAM" id="SSF46589">
    <property type="entry name" value="tRNA-binding arm"/>
    <property type="match status" value="1"/>
</dbReference>
<evidence type="ECO:0000259" key="16">
    <source>
        <dbReference type="PROSITE" id="PS50862"/>
    </source>
</evidence>
<dbReference type="GO" id="GO:0016260">
    <property type="term" value="P:selenocysteine biosynthetic process"/>
    <property type="evidence" value="ECO:0007669"/>
    <property type="project" value="UniProtKB-UniRule"/>
</dbReference>
<comment type="domain">
    <text evidence="12">Consists of two distinct domains, a catalytic core and a N-terminal extension that is involved in tRNA binding.</text>
</comment>
<feature type="binding site" evidence="13">
    <location>
        <position position="229"/>
    </location>
    <ligand>
        <name>L-serine</name>
        <dbReference type="ChEBI" id="CHEBI:33384"/>
    </ligand>
</feature>
<keyword evidence="6 12" id="KW-0547">Nucleotide-binding</keyword>
<keyword evidence="18" id="KW-1185">Reference proteome</keyword>
<feature type="binding site" evidence="13">
    <location>
        <position position="260"/>
    </location>
    <ligand>
        <name>L-serine</name>
        <dbReference type="ChEBI" id="CHEBI:33384"/>
    </ligand>
</feature>
<comment type="caution">
    <text evidence="12">Lacks conserved residue(s) required for the propagation of feature annotation.</text>
</comment>
<gene>
    <name evidence="12" type="primary">serS</name>
    <name evidence="17" type="ordered locus">Sulac_0011</name>
</gene>
<dbReference type="InterPro" id="IPR010978">
    <property type="entry name" value="tRNA-bd_arm"/>
</dbReference>
<dbReference type="InterPro" id="IPR002314">
    <property type="entry name" value="aa-tRNA-synt_IIb"/>
</dbReference>
<keyword evidence="15" id="KW-0175">Coiled coil</keyword>
<evidence type="ECO:0000256" key="2">
    <source>
        <dbReference type="ARBA" id="ARBA00005045"/>
    </source>
</evidence>
<reference evidence="18" key="1">
    <citation type="submission" date="2011-12" db="EMBL/GenBank/DDBJ databases">
        <title>The complete genome of chromosome of Sulfobacillus acidophilus DSM 10332.</title>
        <authorList>
            <person name="Lucas S."/>
            <person name="Han J."/>
            <person name="Lapidus A."/>
            <person name="Bruce D."/>
            <person name="Goodwin L."/>
            <person name="Pitluck S."/>
            <person name="Peters L."/>
            <person name="Kyrpides N."/>
            <person name="Mavromatis K."/>
            <person name="Ivanova N."/>
            <person name="Mikhailova N."/>
            <person name="Chertkov O."/>
            <person name="Saunders E."/>
            <person name="Detter J.C."/>
            <person name="Tapia R."/>
            <person name="Han C."/>
            <person name="Land M."/>
            <person name="Hauser L."/>
            <person name="Markowitz V."/>
            <person name="Cheng J.-F."/>
            <person name="Hugenholtz P."/>
            <person name="Woyke T."/>
            <person name="Wu D."/>
            <person name="Pukall R."/>
            <person name="Gehrich-Schroeter G."/>
            <person name="Schneider S."/>
            <person name="Klenk H.-P."/>
            <person name="Eisen J.A."/>
        </authorList>
    </citation>
    <scope>NUCLEOTIDE SEQUENCE [LARGE SCALE GENOMIC DNA]</scope>
    <source>
        <strain evidence="18">ATCC 700253 / DSM 10332 / NAL</strain>
    </source>
</reference>
<dbReference type="PATRIC" id="fig|679936.5.peg.11"/>
<dbReference type="InterPro" id="IPR002317">
    <property type="entry name" value="Ser-tRNA-ligase_type_1"/>
</dbReference>
<evidence type="ECO:0000256" key="10">
    <source>
        <dbReference type="ARBA" id="ARBA00047929"/>
    </source>
</evidence>
<dbReference type="SUPFAM" id="SSF55681">
    <property type="entry name" value="Class II aaRS and biotin synthetases"/>
    <property type="match status" value="1"/>
</dbReference>
<dbReference type="InterPro" id="IPR042103">
    <property type="entry name" value="SerRS_1_N_sf"/>
</dbReference>
<evidence type="ECO:0000256" key="11">
    <source>
        <dbReference type="ARBA" id="ARBA00048823"/>
    </source>
</evidence>
<dbReference type="InterPro" id="IPR045864">
    <property type="entry name" value="aa-tRNA-synth_II/BPL/LPL"/>
</dbReference>
<dbReference type="Proteomes" id="UP000005439">
    <property type="component" value="Chromosome"/>
</dbReference>
<feature type="binding site" evidence="12">
    <location>
        <begin position="229"/>
        <end position="231"/>
    </location>
    <ligand>
        <name>L-serine</name>
        <dbReference type="ChEBI" id="CHEBI:33384"/>
    </ligand>
</feature>
<feature type="binding site" evidence="12 14">
    <location>
        <begin position="347"/>
        <end position="350"/>
    </location>
    <ligand>
        <name>ATP</name>
        <dbReference type="ChEBI" id="CHEBI:30616"/>
    </ligand>
</feature>
<feature type="binding site" evidence="12">
    <location>
        <position position="383"/>
    </location>
    <ligand>
        <name>L-serine</name>
        <dbReference type="ChEBI" id="CHEBI:33384"/>
    </ligand>
</feature>
<evidence type="ECO:0000256" key="4">
    <source>
        <dbReference type="ARBA" id="ARBA00022490"/>
    </source>
</evidence>
<evidence type="ECO:0000256" key="3">
    <source>
        <dbReference type="ARBA" id="ARBA00010728"/>
    </source>
</evidence>
<dbReference type="PIRSF" id="PIRSF001529">
    <property type="entry name" value="Ser-tRNA-synth_IIa"/>
    <property type="match status" value="1"/>
</dbReference>